<sequence length="472" mass="53966">MQKYDLAIIGSGIGGALIAALNKDKSHILFEKDSNLGGCASTFKRFGNYYNTGATTFVGYEENHILKNMFDKIKYVPNISESKIAIRTIQNKKVVDRVRDFEEFLTQIQENYPNENNRIFWEKIKDIDEKFWQIKDIHFAKYSLNSYIKSLSTFKDMIKVFKLDLLKSASSFIKETLGEITQGYQSFIDAQLLITVQSKSKDISLLSMALGLAYPFHKVFYVNNGMGSIIEEILKEVNVHKKEEILKIKKSKDSYVITSSKGEYQAKKIVLNTTVYDSKNLFGEKIKKYYEKFEFSDQSAFTSYLTINSKEKFLDHYQIILEPDIPNCISNSFFISFSKLSDEKMSQNGYSVTISTHTKVSTWKALSKDDYKKQKELTQNFILEHFLDYFDNISSEQITKIFSATCLTFQRFIGRANCGGKALNIKSALQIPSCKTPFEGLYNVGDTVFAGQGWPGVAIGVNILNKELNEKL</sequence>
<keyword evidence="2" id="KW-1185">Reference proteome</keyword>
<dbReference type="Pfam" id="PF13738">
    <property type="entry name" value="Pyr_redox_3"/>
    <property type="match status" value="1"/>
</dbReference>
<dbReference type="KEGG" id="ant:Arnit_0379"/>
<protein>
    <submittedName>
        <fullName evidence="1">Carotenoid isomerase, putative</fullName>
    </submittedName>
</protein>
<dbReference type="OrthoDB" id="9794630at2"/>
<proteinExistence type="predicted"/>
<organism evidence="1 2">
    <name type="scientific">Arcobacter nitrofigilis (strain ATCC 33309 / DSM 7299 / CCUG 15893 / LMG 7604 / NCTC 12251 / CI)</name>
    <name type="common">Campylobacter nitrofigilis</name>
    <dbReference type="NCBI Taxonomy" id="572480"/>
    <lineage>
        <taxon>Bacteria</taxon>
        <taxon>Pseudomonadati</taxon>
        <taxon>Campylobacterota</taxon>
        <taxon>Epsilonproteobacteria</taxon>
        <taxon>Campylobacterales</taxon>
        <taxon>Arcobacteraceae</taxon>
        <taxon>Arcobacter</taxon>
    </lineage>
</organism>
<gene>
    <name evidence="1" type="ordered locus">Arnit_0379</name>
</gene>
<name>D5V5K8_ARCNC</name>
<dbReference type="EMBL" id="CP001999">
    <property type="protein sequence ID" value="ADG92044.1"/>
    <property type="molecule type" value="Genomic_DNA"/>
</dbReference>
<dbReference type="GO" id="GO:0016116">
    <property type="term" value="P:carotenoid metabolic process"/>
    <property type="evidence" value="ECO:0007669"/>
    <property type="project" value="InterPro"/>
</dbReference>
<dbReference type="AlphaFoldDB" id="D5V5K8"/>
<dbReference type="InterPro" id="IPR045892">
    <property type="entry name" value="CrtISO-like"/>
</dbReference>
<dbReference type="HOGENOM" id="CLU_019722_4_2_7"/>
<dbReference type="PANTHER" id="PTHR46313:SF3">
    <property type="entry name" value="PROLYCOPENE ISOMERASE, CHLOROPLASTIC"/>
    <property type="match status" value="1"/>
</dbReference>
<dbReference type="Pfam" id="PF13450">
    <property type="entry name" value="NAD_binding_8"/>
    <property type="match status" value="1"/>
</dbReference>
<dbReference type="SUPFAM" id="SSF51905">
    <property type="entry name" value="FAD/NAD(P)-binding domain"/>
    <property type="match status" value="1"/>
</dbReference>
<accession>D5V5K8</accession>
<dbReference type="eggNOG" id="COG1233">
    <property type="taxonomic scope" value="Bacteria"/>
</dbReference>
<evidence type="ECO:0000313" key="1">
    <source>
        <dbReference type="EMBL" id="ADG92044.1"/>
    </source>
</evidence>
<dbReference type="Gene3D" id="3.90.660.50">
    <property type="match status" value="1"/>
</dbReference>
<dbReference type="STRING" id="572480.Arnit_0379"/>
<dbReference type="Proteomes" id="UP000000939">
    <property type="component" value="Chromosome"/>
</dbReference>
<dbReference type="InterPro" id="IPR036188">
    <property type="entry name" value="FAD/NAD-bd_sf"/>
</dbReference>
<dbReference type="Gene3D" id="3.50.50.60">
    <property type="entry name" value="FAD/NAD(P)-binding domain"/>
    <property type="match status" value="2"/>
</dbReference>
<evidence type="ECO:0000313" key="2">
    <source>
        <dbReference type="Proteomes" id="UP000000939"/>
    </source>
</evidence>
<reference evidence="1 2" key="1">
    <citation type="journal article" date="2010" name="Stand. Genomic Sci.">
        <title>Complete genome sequence of Arcobacter nitrofigilis type strain (CI).</title>
        <authorList>
            <person name="Pati A."/>
            <person name="Gronow S."/>
            <person name="Lapidus A."/>
            <person name="Copeland A."/>
            <person name="Glavina Del Rio T."/>
            <person name="Nolan M."/>
            <person name="Lucas S."/>
            <person name="Tice H."/>
            <person name="Cheng J.F."/>
            <person name="Han C."/>
            <person name="Chertkov O."/>
            <person name="Bruce D."/>
            <person name="Tapia R."/>
            <person name="Goodwin L."/>
            <person name="Pitluck S."/>
            <person name="Liolios K."/>
            <person name="Ivanova N."/>
            <person name="Mavromatis K."/>
            <person name="Chen A."/>
            <person name="Palaniappan K."/>
            <person name="Land M."/>
            <person name="Hauser L."/>
            <person name="Chang Y.J."/>
            <person name="Jeffries C.D."/>
            <person name="Detter J.C."/>
            <person name="Rohde M."/>
            <person name="Goker M."/>
            <person name="Bristow J."/>
            <person name="Eisen J.A."/>
            <person name="Markowitz V."/>
            <person name="Hugenholtz P."/>
            <person name="Klenk H.P."/>
            <person name="Kyrpides N.C."/>
        </authorList>
    </citation>
    <scope>NUCLEOTIDE SEQUENCE [LARGE SCALE GENOMIC DNA]</scope>
    <source>
        <strain evidence="2">ATCC 33309 / DSM 7299 / CCUG 15893 / LMG 7604 / NCTC 12251 / CI</strain>
    </source>
</reference>
<dbReference type="PANTHER" id="PTHR46313">
    <property type="match status" value="1"/>
</dbReference>
<keyword evidence="1" id="KW-0413">Isomerase</keyword>
<dbReference type="GO" id="GO:0016853">
    <property type="term" value="F:isomerase activity"/>
    <property type="evidence" value="ECO:0007669"/>
    <property type="project" value="UniProtKB-KW"/>
</dbReference>
<dbReference type="RefSeq" id="WP_013134189.1">
    <property type="nucleotide sequence ID" value="NC_014166.1"/>
</dbReference>